<dbReference type="EMBL" id="BJCC01000012">
    <property type="protein sequence ID" value="GCF93650.1"/>
    <property type="molecule type" value="Genomic_DNA"/>
</dbReference>
<feature type="coiled-coil region" evidence="5">
    <location>
        <begin position="64"/>
        <end position="128"/>
    </location>
</feature>
<keyword evidence="5" id="KW-0175">Coiled coil</keyword>
<evidence type="ECO:0000256" key="3">
    <source>
        <dbReference type="ARBA" id="ARBA00022989"/>
    </source>
</evidence>
<reference evidence="9" key="1">
    <citation type="submission" date="2019-02" db="EMBL/GenBank/DDBJ databases">
        <title>Draft genome sequence of Enterococcus sp. Gos25-1.</title>
        <authorList>
            <person name="Tanaka N."/>
            <person name="Shiwa Y."/>
            <person name="Fujita N."/>
        </authorList>
    </citation>
    <scope>NUCLEOTIDE SEQUENCE [LARGE SCALE GENOMIC DNA]</scope>
    <source>
        <strain evidence="9">Gos25-1</strain>
    </source>
</reference>
<dbReference type="Pfam" id="PF06305">
    <property type="entry name" value="LapA_dom"/>
    <property type="match status" value="1"/>
</dbReference>
<gene>
    <name evidence="8" type="ORF">NRIC_15410</name>
</gene>
<evidence type="ECO:0000256" key="2">
    <source>
        <dbReference type="ARBA" id="ARBA00022692"/>
    </source>
</evidence>
<dbReference type="AlphaFoldDB" id="A0A4P5P783"/>
<organism evidence="8 9">
    <name type="scientific">Enterococcus florum</name>
    <dbReference type="NCBI Taxonomy" id="2480627"/>
    <lineage>
        <taxon>Bacteria</taxon>
        <taxon>Bacillati</taxon>
        <taxon>Bacillota</taxon>
        <taxon>Bacilli</taxon>
        <taxon>Lactobacillales</taxon>
        <taxon>Enterococcaceae</taxon>
        <taxon>Enterococcus</taxon>
    </lineage>
</organism>
<dbReference type="PANTHER" id="PTHR41335">
    <property type="entry name" value="MEMBRANE PROTEIN-RELATED"/>
    <property type="match status" value="1"/>
</dbReference>
<sequence>MNKQWKVILGFILVLLIVLFAVFNNQEVPVSFGFTRFYSPLILIIIGSALIGALIVFLTSSTALFRLKKQNKQLHNQIDQYETNNQTALHEEKEAFFRQQENELATVRADYESLLKEKEAEIAELSGNKQPSSDRSIDYFD</sequence>
<keyword evidence="2 6" id="KW-0812">Transmembrane</keyword>
<dbReference type="Proteomes" id="UP000290567">
    <property type="component" value="Unassembled WGS sequence"/>
</dbReference>
<evidence type="ECO:0000256" key="6">
    <source>
        <dbReference type="SAM" id="Phobius"/>
    </source>
</evidence>
<feature type="domain" description="Lipopolysaccharide assembly protein A" evidence="7">
    <location>
        <begin position="24"/>
        <end position="83"/>
    </location>
</feature>
<proteinExistence type="predicted"/>
<evidence type="ECO:0000256" key="5">
    <source>
        <dbReference type="SAM" id="Coils"/>
    </source>
</evidence>
<evidence type="ECO:0000256" key="1">
    <source>
        <dbReference type="ARBA" id="ARBA00022475"/>
    </source>
</evidence>
<protein>
    <recommendedName>
        <fullName evidence="7">Lipopolysaccharide assembly protein A domain-containing protein</fullName>
    </recommendedName>
</protein>
<accession>A0A4P5P783</accession>
<dbReference type="GO" id="GO:0005886">
    <property type="term" value="C:plasma membrane"/>
    <property type="evidence" value="ECO:0007669"/>
    <property type="project" value="InterPro"/>
</dbReference>
<evidence type="ECO:0000259" key="7">
    <source>
        <dbReference type="Pfam" id="PF06305"/>
    </source>
</evidence>
<dbReference type="OrthoDB" id="2990728at2"/>
<keyword evidence="1" id="KW-1003">Cell membrane</keyword>
<keyword evidence="3 6" id="KW-1133">Transmembrane helix</keyword>
<dbReference type="PANTHER" id="PTHR41335:SF1">
    <property type="entry name" value="MEMBRANE PROTEIN"/>
    <property type="match status" value="1"/>
</dbReference>
<comment type="caution">
    <text evidence="8">The sequence shown here is derived from an EMBL/GenBank/DDBJ whole genome shotgun (WGS) entry which is preliminary data.</text>
</comment>
<keyword evidence="9" id="KW-1185">Reference proteome</keyword>
<dbReference type="RefSeq" id="WP_146622106.1">
    <property type="nucleotide sequence ID" value="NZ_BJCC01000012.1"/>
</dbReference>
<name>A0A4P5P783_9ENTE</name>
<evidence type="ECO:0000313" key="9">
    <source>
        <dbReference type="Proteomes" id="UP000290567"/>
    </source>
</evidence>
<evidence type="ECO:0000256" key="4">
    <source>
        <dbReference type="ARBA" id="ARBA00023136"/>
    </source>
</evidence>
<dbReference type="InterPro" id="IPR010445">
    <property type="entry name" value="LapA_dom"/>
</dbReference>
<evidence type="ECO:0000313" key="8">
    <source>
        <dbReference type="EMBL" id="GCF93650.1"/>
    </source>
</evidence>
<keyword evidence="4 6" id="KW-0472">Membrane</keyword>
<feature type="transmembrane region" description="Helical" evidence="6">
    <location>
        <begin position="41"/>
        <end position="65"/>
    </location>
</feature>